<feature type="transmembrane region" description="Helical" evidence="1">
    <location>
        <begin position="284"/>
        <end position="307"/>
    </location>
</feature>
<name>A0A9N9B9J0_9GLOM</name>
<dbReference type="OrthoDB" id="2339353at2759"/>
<keyword evidence="1" id="KW-0812">Transmembrane</keyword>
<proteinExistence type="predicted"/>
<comment type="caution">
    <text evidence="2">The sequence shown here is derived from an EMBL/GenBank/DDBJ whole genome shotgun (WGS) entry which is preliminary data.</text>
</comment>
<keyword evidence="1" id="KW-1133">Transmembrane helix</keyword>
<evidence type="ECO:0000313" key="3">
    <source>
        <dbReference type="Proteomes" id="UP000789831"/>
    </source>
</evidence>
<feature type="transmembrane region" description="Helical" evidence="1">
    <location>
        <begin position="20"/>
        <end position="45"/>
    </location>
</feature>
<dbReference type="AlphaFoldDB" id="A0A9N9B9J0"/>
<organism evidence="2 3">
    <name type="scientific">Ambispora gerdemannii</name>
    <dbReference type="NCBI Taxonomy" id="144530"/>
    <lineage>
        <taxon>Eukaryota</taxon>
        <taxon>Fungi</taxon>
        <taxon>Fungi incertae sedis</taxon>
        <taxon>Mucoromycota</taxon>
        <taxon>Glomeromycotina</taxon>
        <taxon>Glomeromycetes</taxon>
        <taxon>Archaeosporales</taxon>
        <taxon>Ambisporaceae</taxon>
        <taxon>Ambispora</taxon>
    </lineage>
</organism>
<dbReference type="InterPro" id="IPR036188">
    <property type="entry name" value="FAD/NAD-bd_sf"/>
</dbReference>
<keyword evidence="1" id="KW-0472">Membrane</keyword>
<reference evidence="2" key="1">
    <citation type="submission" date="2021-06" db="EMBL/GenBank/DDBJ databases">
        <authorList>
            <person name="Kallberg Y."/>
            <person name="Tangrot J."/>
            <person name="Rosling A."/>
        </authorList>
    </citation>
    <scope>NUCLEOTIDE SEQUENCE</scope>
    <source>
        <strain evidence="2">MT106</strain>
    </source>
</reference>
<accession>A0A9N9B9J0</accession>
<protein>
    <submittedName>
        <fullName evidence="2">10031_t:CDS:1</fullName>
    </submittedName>
</protein>
<dbReference type="Proteomes" id="UP000789831">
    <property type="component" value="Unassembled WGS sequence"/>
</dbReference>
<sequence>MLFMFKTGRTMFKETSTFYYVRIVTATLVLLTYTSYLAFLAYQIWTDIPVIQPAHEFLSTMDAPDIEICGWNSDVEIVRCDFTWRNWTISQYKNCMTPDGFQYVYPGPRPDPSIFCYLFTTNYTALFGMDDVPDTLVNIDFYYKITNLTSAIKASVSVATIAMQLFSPDFNPLWNKSIPTTTMEKFIDADFRLQGNNFAGIQNYSTNVKYRKVTYRIISKHDFKGLLGLVPKYDNTSIFVASTTYYPLHGNNSNFTENTDTGHFSVAVGSFVHELKSEKRSHTVLGSLGVAGGGFGLICGIYILLFGEPKTKPWGLMHRMMKSEIAKVGDPENTPLVTPVYSRNVAHLTHEERTTRLEDRIYDLESLLTDYFLDASPLRRAHKRDMGENLAVAQALKKHYPEKFKVVVYERDKEPRCCTLARISCNFDSTSIKKLDLCNPQNLLSRLNRVMTNIDPRGKFSVFYRRTWQNFSGNGSATNKLRETLLEGIEIHWENGVVGTKKQIMSNPEPRFRMTLSYSSLPHYFDVSGPDKSPSDLVTSRIKKEPPSELNSILLELWSLVLRRPIQRMEIVKDYFTWGCYSYYEWIPRACLNHAIIDTNALVYALSHFDDEGWESCVAKYEKEMRPRTYPAINMRWPGIEPGTRAWKACMLTTTPPTPMPAYL</sequence>
<evidence type="ECO:0000313" key="2">
    <source>
        <dbReference type="EMBL" id="CAG8560123.1"/>
    </source>
</evidence>
<dbReference type="Gene3D" id="3.50.50.60">
    <property type="entry name" value="FAD/NAD(P)-binding domain"/>
    <property type="match status" value="1"/>
</dbReference>
<keyword evidence="3" id="KW-1185">Reference proteome</keyword>
<dbReference type="EMBL" id="CAJVPL010001227">
    <property type="protein sequence ID" value="CAG8560123.1"/>
    <property type="molecule type" value="Genomic_DNA"/>
</dbReference>
<evidence type="ECO:0000256" key="1">
    <source>
        <dbReference type="SAM" id="Phobius"/>
    </source>
</evidence>
<gene>
    <name evidence="2" type="ORF">AGERDE_LOCUS7109</name>
</gene>